<organism evidence="3 4">
    <name type="scientific">Pseudocercospora musae</name>
    <dbReference type="NCBI Taxonomy" id="113226"/>
    <lineage>
        <taxon>Eukaryota</taxon>
        <taxon>Fungi</taxon>
        <taxon>Dikarya</taxon>
        <taxon>Ascomycota</taxon>
        <taxon>Pezizomycotina</taxon>
        <taxon>Dothideomycetes</taxon>
        <taxon>Dothideomycetidae</taxon>
        <taxon>Mycosphaerellales</taxon>
        <taxon>Mycosphaerellaceae</taxon>
        <taxon>Pseudocercospora</taxon>
    </lineage>
</organism>
<keyword evidence="2" id="KW-0812">Transmembrane</keyword>
<dbReference type="EMBL" id="LFZO01000852">
    <property type="protein sequence ID" value="KXS96061.1"/>
    <property type="molecule type" value="Genomic_DNA"/>
</dbReference>
<keyword evidence="2" id="KW-1133">Transmembrane helix</keyword>
<name>A0A139H0X7_9PEZI</name>
<sequence>MAYHRQAARNVTPYQREWKVMGSPEKQVTVRKRSRRKIENHTEHAGGLHSEDQMDNLAGASTRTASLLMRSIRGAIMMFAVPSPTSTQWEVGPAYLCLALPVLVATLAMTVVCLSNFGKALEPYLHRRQIEADTQLSVKTHAPAVHLERHYEYQPLSKPLKARIHVHQMWNMNVRPLNSPI</sequence>
<evidence type="ECO:0000313" key="4">
    <source>
        <dbReference type="Proteomes" id="UP000073492"/>
    </source>
</evidence>
<feature type="transmembrane region" description="Helical" evidence="2">
    <location>
        <begin position="93"/>
        <end position="118"/>
    </location>
</feature>
<feature type="region of interest" description="Disordered" evidence="1">
    <location>
        <begin position="25"/>
        <end position="55"/>
    </location>
</feature>
<keyword evidence="4" id="KW-1185">Reference proteome</keyword>
<comment type="caution">
    <text evidence="3">The sequence shown here is derived from an EMBL/GenBank/DDBJ whole genome shotgun (WGS) entry which is preliminary data.</text>
</comment>
<gene>
    <name evidence="3" type="ORF">AC579_6358</name>
</gene>
<evidence type="ECO:0000256" key="2">
    <source>
        <dbReference type="SAM" id="Phobius"/>
    </source>
</evidence>
<proteinExistence type="predicted"/>
<evidence type="ECO:0000313" key="3">
    <source>
        <dbReference type="EMBL" id="KXS96061.1"/>
    </source>
</evidence>
<dbReference type="Proteomes" id="UP000073492">
    <property type="component" value="Unassembled WGS sequence"/>
</dbReference>
<accession>A0A139H0X7</accession>
<protein>
    <submittedName>
        <fullName evidence="3">Uncharacterized protein</fullName>
    </submittedName>
</protein>
<reference evidence="3 4" key="1">
    <citation type="submission" date="2015-07" db="EMBL/GenBank/DDBJ databases">
        <title>Comparative genomics of the Sigatoka disease complex on banana suggests a link between parallel evolutionary changes in Pseudocercospora fijiensis and Pseudocercospora eumusae and increased virulence on the banana host.</title>
        <authorList>
            <person name="Chang T.-C."/>
            <person name="Salvucci A."/>
            <person name="Crous P.W."/>
            <person name="Stergiopoulos I."/>
        </authorList>
    </citation>
    <scope>NUCLEOTIDE SEQUENCE [LARGE SCALE GENOMIC DNA]</scope>
    <source>
        <strain evidence="3 4">CBS 116634</strain>
    </source>
</reference>
<keyword evidence="2" id="KW-0472">Membrane</keyword>
<dbReference type="AlphaFoldDB" id="A0A139H0X7"/>
<evidence type="ECO:0000256" key="1">
    <source>
        <dbReference type="SAM" id="MobiDB-lite"/>
    </source>
</evidence>
<feature type="compositionally biased region" description="Basic and acidic residues" evidence="1">
    <location>
        <begin position="37"/>
        <end position="52"/>
    </location>
</feature>